<dbReference type="RefSeq" id="WP_123689487.1">
    <property type="nucleotide sequence ID" value="NZ_AP019700.1"/>
</dbReference>
<accession>A0A3N1M918</accession>
<dbReference type="Pfam" id="PF13554">
    <property type="entry name" value="Phage_tail_terminator_5"/>
    <property type="match status" value="1"/>
</dbReference>
<comment type="caution">
    <text evidence="1">The sequence shown here is derived from an EMBL/GenBank/DDBJ whole genome shotgun (WGS) entry which is preliminary data.</text>
</comment>
<dbReference type="Proteomes" id="UP000278222">
    <property type="component" value="Unassembled WGS sequence"/>
</dbReference>
<proteinExistence type="predicted"/>
<protein>
    <submittedName>
        <fullName evidence="1">Uncharacterized protein DUF4128</fullName>
    </submittedName>
</protein>
<evidence type="ECO:0000313" key="2">
    <source>
        <dbReference type="Proteomes" id="UP000278222"/>
    </source>
</evidence>
<organism evidence="1 2">
    <name type="scientific">Stella humosa</name>
    <dbReference type="NCBI Taxonomy" id="94"/>
    <lineage>
        <taxon>Bacteria</taxon>
        <taxon>Pseudomonadati</taxon>
        <taxon>Pseudomonadota</taxon>
        <taxon>Alphaproteobacteria</taxon>
        <taxon>Rhodospirillales</taxon>
        <taxon>Stellaceae</taxon>
        <taxon>Stella</taxon>
    </lineage>
</organism>
<name>A0A3N1M918_9PROT</name>
<reference evidence="1 2" key="1">
    <citation type="submission" date="2018-11" db="EMBL/GenBank/DDBJ databases">
        <title>Genomic Encyclopedia of Type Strains, Phase IV (KMG-IV): sequencing the most valuable type-strain genomes for metagenomic binning, comparative biology and taxonomic classification.</title>
        <authorList>
            <person name="Goeker M."/>
        </authorList>
    </citation>
    <scope>NUCLEOTIDE SEQUENCE [LARGE SCALE GENOMIC DNA]</scope>
    <source>
        <strain evidence="1 2">DSM 5900</strain>
    </source>
</reference>
<gene>
    <name evidence="1" type="ORF">EDC65_1977</name>
</gene>
<dbReference type="Gene3D" id="3.30.2000.20">
    <property type="match status" value="1"/>
</dbReference>
<dbReference type="InterPro" id="IPR025395">
    <property type="entry name" value="Phage_tail_terminator-like"/>
</dbReference>
<dbReference type="AlphaFoldDB" id="A0A3N1M918"/>
<keyword evidence="2" id="KW-1185">Reference proteome</keyword>
<sequence>MSWRAELLALSARFAGQWALAEPAVPVRWPNDPTPPPDAAPWLRFAVVPVDARAVGLAVDGQRLYRHAGLVTLDVFAPPGQGRARLLELADRAAAILRGWSAPGLRCAAPRLALGEDDQGWSRATVTVPFARDSLF</sequence>
<dbReference type="EMBL" id="RJKX01000013">
    <property type="protein sequence ID" value="ROQ00181.1"/>
    <property type="molecule type" value="Genomic_DNA"/>
</dbReference>
<evidence type="ECO:0000313" key="1">
    <source>
        <dbReference type="EMBL" id="ROQ00181.1"/>
    </source>
</evidence>